<dbReference type="EMBL" id="QKKF02004189">
    <property type="protein sequence ID" value="RZF47493.1"/>
    <property type="molecule type" value="Genomic_DNA"/>
</dbReference>
<dbReference type="AlphaFoldDB" id="A0A482XNK2"/>
<dbReference type="STRING" id="195883.A0A482XNK2"/>
<proteinExistence type="predicted"/>
<dbReference type="GO" id="GO:0048255">
    <property type="term" value="P:mRNA stabilization"/>
    <property type="evidence" value="ECO:0007669"/>
    <property type="project" value="TreeGrafter"/>
</dbReference>
<reference evidence="1 2" key="1">
    <citation type="journal article" date="2017" name="Gigascience">
        <title>Genome sequence of the small brown planthopper, Laodelphax striatellus.</title>
        <authorList>
            <person name="Zhu J."/>
            <person name="Jiang F."/>
            <person name="Wang X."/>
            <person name="Yang P."/>
            <person name="Bao Y."/>
            <person name="Zhao W."/>
            <person name="Wang W."/>
            <person name="Lu H."/>
            <person name="Wang Q."/>
            <person name="Cui N."/>
            <person name="Li J."/>
            <person name="Chen X."/>
            <person name="Luo L."/>
            <person name="Yu J."/>
            <person name="Kang L."/>
            <person name="Cui F."/>
        </authorList>
    </citation>
    <scope>NUCLEOTIDE SEQUENCE [LARGE SCALE GENOMIC DNA]</scope>
    <source>
        <strain evidence="1">Lst14</strain>
    </source>
</reference>
<organism evidence="1 2">
    <name type="scientific">Laodelphax striatellus</name>
    <name type="common">Small brown planthopper</name>
    <name type="synonym">Delphax striatella</name>
    <dbReference type="NCBI Taxonomy" id="195883"/>
    <lineage>
        <taxon>Eukaryota</taxon>
        <taxon>Metazoa</taxon>
        <taxon>Ecdysozoa</taxon>
        <taxon>Arthropoda</taxon>
        <taxon>Hexapoda</taxon>
        <taxon>Insecta</taxon>
        <taxon>Pterygota</taxon>
        <taxon>Neoptera</taxon>
        <taxon>Paraneoptera</taxon>
        <taxon>Hemiptera</taxon>
        <taxon>Auchenorrhyncha</taxon>
        <taxon>Fulgoroidea</taxon>
        <taxon>Delphacidae</taxon>
        <taxon>Criomorphinae</taxon>
        <taxon>Laodelphax</taxon>
    </lineage>
</organism>
<dbReference type="Pfam" id="PF15189">
    <property type="entry name" value="MEIOC"/>
    <property type="match status" value="1"/>
</dbReference>
<comment type="caution">
    <text evidence="1">The sequence shown here is derived from an EMBL/GenBank/DDBJ whole genome shotgun (WGS) entry which is preliminary data.</text>
</comment>
<accession>A0A482XNK2</accession>
<dbReference type="InterPro" id="IPR027963">
    <property type="entry name" value="MEIOC"/>
</dbReference>
<dbReference type="Proteomes" id="UP000291343">
    <property type="component" value="Unassembled WGS sequence"/>
</dbReference>
<dbReference type="GO" id="GO:0007141">
    <property type="term" value="P:male meiosis I"/>
    <property type="evidence" value="ECO:0007669"/>
    <property type="project" value="TreeGrafter"/>
</dbReference>
<dbReference type="PANTHER" id="PTHR33861">
    <property type="entry name" value="PROTEIN CBG18333"/>
    <property type="match status" value="1"/>
</dbReference>
<dbReference type="GO" id="GO:0005634">
    <property type="term" value="C:nucleus"/>
    <property type="evidence" value="ECO:0007669"/>
    <property type="project" value="TreeGrafter"/>
</dbReference>
<sequence length="542" mass="60337">MYIYPKSLISQSQFQSSPKVPCKICWRNMALSEVCGVSSVIGNGLSYNQGEPGSEAAMAAISKWACGTNVRTPNLDFQNFDQDMQKYVDQILEDNSVLDTNVRNNDQLHFSPNGETETFLNGIPSGRLQQITDTARPFEIDAFSNIGSLNVDTSMGSLQPLTSASPFLQMGYADLTNGFEDCSKSTNGLDLTDLKVSLPQLANPHLQTHQNMPLSLDLPTPKTNDTSHFSPISGFPRNLSSMRSNGHLSQGYNGSRMNGDARAYVDHYGNNSNNHLLMNNNREKMRYNGGGVMPPPYPGAGGPSMHQMPPPPMMLDHHLPPPHAMPPPPPPFRHNDMFPMGEGPQMFYRGGGGGMRRNGPASELHVSLEQCYDQFYQMERERKKTEAELARHNLGKKVSSANNMPVPRLPPQPTRVDRLIIDQLREHTRVITLIGKMEHLIGTDQKMPRSVSETMNQWSLAIKKVQQHRREEISNVSNRQPHFMHHPGQRTDDNDIIKLGNSIKELCASTRKARSFMWIALSITLDSNIAHTTDASSNGHVS</sequence>
<dbReference type="InParanoid" id="A0A482XNK2"/>
<keyword evidence="2" id="KW-1185">Reference proteome</keyword>
<name>A0A482XNK2_LAOST</name>
<dbReference type="GO" id="GO:0005737">
    <property type="term" value="C:cytoplasm"/>
    <property type="evidence" value="ECO:0007669"/>
    <property type="project" value="TreeGrafter"/>
</dbReference>
<evidence type="ECO:0000313" key="1">
    <source>
        <dbReference type="EMBL" id="RZF47493.1"/>
    </source>
</evidence>
<dbReference type="GO" id="GO:0007144">
    <property type="term" value="P:female meiosis I"/>
    <property type="evidence" value="ECO:0007669"/>
    <property type="project" value="TreeGrafter"/>
</dbReference>
<dbReference type="PANTHER" id="PTHR33861:SF5">
    <property type="entry name" value="GAMMA-TUBULIN COMPLEX COMPONENT"/>
    <property type="match status" value="1"/>
</dbReference>
<protein>
    <submittedName>
        <fullName evidence="1">Uncharacterized protein</fullName>
    </submittedName>
</protein>
<gene>
    <name evidence="1" type="ORF">LSTR_LSTR007420</name>
</gene>
<dbReference type="OrthoDB" id="5978002at2759"/>
<evidence type="ECO:0000313" key="2">
    <source>
        <dbReference type="Proteomes" id="UP000291343"/>
    </source>
</evidence>